<feature type="site" description="Raises pKa of active site His" evidence="6">
    <location>
        <position position="142"/>
    </location>
</feature>
<dbReference type="InterPro" id="IPR004607">
    <property type="entry name" value="GART"/>
</dbReference>
<evidence type="ECO:0000256" key="1">
    <source>
        <dbReference type="ARBA" id="ARBA00005054"/>
    </source>
</evidence>
<accession>A0A1S1X0I1</accession>
<dbReference type="EMBL" id="MKCS01000001">
    <property type="protein sequence ID" value="OHX13043.1"/>
    <property type="molecule type" value="Genomic_DNA"/>
</dbReference>
<comment type="pathway">
    <text evidence="1 6">Purine metabolism; IMP biosynthesis via de novo pathway; N(2)-formyl-N(1)-(5-phospho-D-ribosyl)glycinamide from N(1)-(5-phospho-D-ribosyl)glycinamide (10-formyl THF route): step 1/1.</text>
</comment>
<keyword evidence="3 6" id="KW-0658">Purine biosynthesis</keyword>
<dbReference type="AlphaFoldDB" id="A0A1S1X0I1"/>
<dbReference type="OrthoDB" id="9806170at2"/>
<sequence length="213" mass="22301">MKNIVILISGRGSNMQAIVEAKLPGARIAAVISNRPDAAGLAWAAERGIAAVALDHKAYASREDFDAALAAAIDAHSPDLVVLAGFMRILTAGFTRRYEGRMLNIHPSLLPAFPGLHTHERALEMGCKLAGCTVHFVTAELDHGPIVAQGAVNVLDDDTPDSLAARVLKLEHRLYPEAVRRFAAGEIAIVGGKVTGGPAAAASLLAPEPLSHA</sequence>
<feature type="binding site" evidence="6">
    <location>
        <position position="62"/>
    </location>
    <ligand>
        <name>(6R)-10-formyltetrahydrofolate</name>
        <dbReference type="ChEBI" id="CHEBI:195366"/>
    </ligand>
</feature>
<dbReference type="Proteomes" id="UP000180088">
    <property type="component" value="Unassembled WGS sequence"/>
</dbReference>
<comment type="caution">
    <text evidence="8">The sequence shown here is derived from an EMBL/GenBank/DDBJ whole genome shotgun (WGS) entry which is preliminary data.</text>
</comment>
<feature type="domain" description="Formyl transferase N-terminal" evidence="7">
    <location>
        <begin position="2"/>
        <end position="179"/>
    </location>
</feature>
<dbReference type="CDD" id="cd08645">
    <property type="entry name" value="FMT_core_GART"/>
    <property type="match status" value="1"/>
</dbReference>
<dbReference type="PANTHER" id="PTHR43369:SF2">
    <property type="entry name" value="PHOSPHORIBOSYLGLYCINAMIDE FORMYLTRANSFERASE"/>
    <property type="match status" value="1"/>
</dbReference>
<evidence type="ECO:0000256" key="4">
    <source>
        <dbReference type="ARBA" id="ARBA00038440"/>
    </source>
</evidence>
<protein>
    <recommendedName>
        <fullName evidence="6">Phosphoribosylglycinamide formyltransferase</fullName>
        <ecNumber evidence="6">2.1.2.2</ecNumber>
    </recommendedName>
    <alternativeName>
        <fullName evidence="6">5'-phosphoribosylglycinamide transformylase</fullName>
    </alternativeName>
    <alternativeName>
        <fullName evidence="6">GAR transformylase</fullName>
        <shortName evidence="6">GART</shortName>
    </alternativeName>
</protein>
<dbReference type="STRING" id="1903179.BI347_05590"/>
<dbReference type="GO" id="GO:0006189">
    <property type="term" value="P:'de novo' IMP biosynthetic process"/>
    <property type="evidence" value="ECO:0007669"/>
    <property type="project" value="UniProtKB-UniRule"/>
</dbReference>
<name>A0A1S1X0I1_9NEIS</name>
<dbReference type="EC" id="2.1.2.2" evidence="6"/>
<dbReference type="Gene3D" id="3.40.50.170">
    <property type="entry name" value="Formyl transferase, N-terminal domain"/>
    <property type="match status" value="1"/>
</dbReference>
<keyword evidence="2 6" id="KW-0808">Transferase</keyword>
<dbReference type="FunFam" id="3.40.50.170:FF:000007">
    <property type="entry name" value="Phosphoribosylglycinamide formyltransferase"/>
    <property type="match status" value="1"/>
</dbReference>
<feature type="binding site" evidence="6">
    <location>
        <begin position="12"/>
        <end position="14"/>
    </location>
    <ligand>
        <name>N(1)-(5-phospho-beta-D-ribosyl)glycinamide</name>
        <dbReference type="ChEBI" id="CHEBI:143788"/>
    </ligand>
</feature>
<comment type="catalytic activity">
    <reaction evidence="5 6">
        <text>N(1)-(5-phospho-beta-D-ribosyl)glycinamide + (6R)-10-formyltetrahydrofolate = N(2)-formyl-N(1)-(5-phospho-beta-D-ribosyl)glycinamide + (6S)-5,6,7,8-tetrahydrofolate + H(+)</text>
        <dbReference type="Rhea" id="RHEA:15053"/>
        <dbReference type="ChEBI" id="CHEBI:15378"/>
        <dbReference type="ChEBI" id="CHEBI:57453"/>
        <dbReference type="ChEBI" id="CHEBI:143788"/>
        <dbReference type="ChEBI" id="CHEBI:147286"/>
        <dbReference type="ChEBI" id="CHEBI:195366"/>
        <dbReference type="EC" id="2.1.2.2"/>
    </reaction>
</comment>
<dbReference type="GO" id="GO:0005829">
    <property type="term" value="C:cytosol"/>
    <property type="evidence" value="ECO:0007669"/>
    <property type="project" value="TreeGrafter"/>
</dbReference>
<evidence type="ECO:0000256" key="2">
    <source>
        <dbReference type="ARBA" id="ARBA00022679"/>
    </source>
</evidence>
<feature type="binding site" evidence="6">
    <location>
        <begin position="87"/>
        <end position="90"/>
    </location>
    <ligand>
        <name>(6R)-10-formyltetrahydrofolate</name>
        <dbReference type="ChEBI" id="CHEBI:195366"/>
    </ligand>
</feature>
<evidence type="ECO:0000256" key="3">
    <source>
        <dbReference type="ARBA" id="ARBA00022755"/>
    </source>
</evidence>
<organism evidence="8 9">
    <name type="scientific">Chromobacterium sphagni</name>
    <dbReference type="NCBI Taxonomy" id="1903179"/>
    <lineage>
        <taxon>Bacteria</taxon>
        <taxon>Pseudomonadati</taxon>
        <taxon>Pseudomonadota</taxon>
        <taxon>Betaproteobacteria</taxon>
        <taxon>Neisseriales</taxon>
        <taxon>Chromobacteriaceae</taxon>
        <taxon>Chromobacterium</taxon>
    </lineage>
</organism>
<evidence type="ECO:0000256" key="5">
    <source>
        <dbReference type="ARBA" id="ARBA00047664"/>
    </source>
</evidence>
<feature type="binding site" evidence="6">
    <location>
        <position position="104"/>
    </location>
    <ligand>
        <name>(6R)-10-formyltetrahydrofolate</name>
        <dbReference type="ChEBI" id="CHEBI:195366"/>
    </ligand>
</feature>
<feature type="active site" description="Proton donor" evidence="6">
    <location>
        <position position="106"/>
    </location>
</feature>
<dbReference type="RefSeq" id="WP_071115476.1">
    <property type="nucleotide sequence ID" value="NZ_MKCS01000001.1"/>
</dbReference>
<dbReference type="HAMAP" id="MF_01930">
    <property type="entry name" value="PurN"/>
    <property type="match status" value="1"/>
</dbReference>
<evidence type="ECO:0000313" key="8">
    <source>
        <dbReference type="EMBL" id="OHX13043.1"/>
    </source>
</evidence>
<dbReference type="InterPro" id="IPR036477">
    <property type="entry name" value="Formyl_transf_N_sf"/>
</dbReference>
<evidence type="ECO:0000259" key="7">
    <source>
        <dbReference type="Pfam" id="PF00551"/>
    </source>
</evidence>
<dbReference type="NCBIfam" id="TIGR00639">
    <property type="entry name" value="PurN"/>
    <property type="match status" value="1"/>
</dbReference>
<dbReference type="PROSITE" id="PS00373">
    <property type="entry name" value="GART"/>
    <property type="match status" value="1"/>
</dbReference>
<dbReference type="PANTHER" id="PTHR43369">
    <property type="entry name" value="PHOSPHORIBOSYLGLYCINAMIDE FORMYLTRANSFERASE"/>
    <property type="match status" value="1"/>
</dbReference>
<dbReference type="InterPro" id="IPR001555">
    <property type="entry name" value="GART_AS"/>
</dbReference>
<dbReference type="GO" id="GO:0004644">
    <property type="term" value="F:phosphoribosylglycinamide formyltransferase activity"/>
    <property type="evidence" value="ECO:0007669"/>
    <property type="project" value="UniProtKB-UniRule"/>
</dbReference>
<dbReference type="UniPathway" id="UPA00074">
    <property type="reaction ID" value="UER00126"/>
</dbReference>
<dbReference type="SUPFAM" id="SSF53328">
    <property type="entry name" value="Formyltransferase"/>
    <property type="match status" value="1"/>
</dbReference>
<dbReference type="InterPro" id="IPR002376">
    <property type="entry name" value="Formyl_transf_N"/>
</dbReference>
<comment type="function">
    <text evidence="6">Catalyzes the transfer of a formyl group from 10-formyltetrahydrofolate to 5-phospho-ribosyl-glycinamide (GAR), producing 5-phospho-ribosyl-N-formylglycinamide (FGAR) and tetrahydrofolate.</text>
</comment>
<comment type="similarity">
    <text evidence="4 6">Belongs to the GART family.</text>
</comment>
<evidence type="ECO:0000256" key="6">
    <source>
        <dbReference type="HAMAP-Rule" id="MF_01930"/>
    </source>
</evidence>
<reference evidence="8 9" key="1">
    <citation type="submission" date="2016-09" db="EMBL/GenBank/DDBJ databases">
        <title>Chromobacterium muskegensis sp. nov., an insecticidal bacterium isolated from Sphagnum bogs.</title>
        <authorList>
            <person name="Sparks M.E."/>
            <person name="Blackburn M.B."/>
            <person name="Gundersen-Rindal D.E."/>
            <person name="Mitchell A."/>
            <person name="Farrar R."/>
            <person name="Kuhar D."/>
        </authorList>
    </citation>
    <scope>NUCLEOTIDE SEQUENCE [LARGE SCALE GENOMIC DNA]</scope>
    <source>
        <strain evidence="8 9">37-2</strain>
    </source>
</reference>
<gene>
    <name evidence="6" type="primary">purN</name>
    <name evidence="8" type="ORF">BI347_05590</name>
</gene>
<dbReference type="Pfam" id="PF00551">
    <property type="entry name" value="Formyl_trans_N"/>
    <property type="match status" value="1"/>
</dbReference>
<evidence type="ECO:0000313" key="9">
    <source>
        <dbReference type="Proteomes" id="UP000180088"/>
    </source>
</evidence>
<proteinExistence type="inferred from homology"/>